<dbReference type="AlphaFoldDB" id="A0A0H5Q5X1"/>
<organism evidence="1">
    <name type="scientific">uncultured prokaryote</name>
    <dbReference type="NCBI Taxonomy" id="198431"/>
    <lineage>
        <taxon>unclassified sequences</taxon>
        <taxon>environmental samples</taxon>
    </lineage>
</organism>
<evidence type="ECO:0000313" key="1">
    <source>
        <dbReference type="EMBL" id="CRY97431.1"/>
    </source>
</evidence>
<name>A0A0H5Q5X1_9ZZZZ</name>
<dbReference type="EMBL" id="LN854079">
    <property type="protein sequence ID" value="CRY97431.1"/>
    <property type="molecule type" value="Genomic_DNA"/>
</dbReference>
<protein>
    <submittedName>
        <fullName evidence="1">Uncharacterized protein</fullName>
    </submittedName>
</protein>
<sequence length="184" mass="20003">MVIEILTDWKVPNGKDGVSVMYFNEGETEAESQERVGDFFGQVMGEVNNGVSFSVRNQGRILDAITGDLTGMWTLPDRIVDNGDSSSQVLPNEVQLLFRWSTANFVGSRQLKGRTFLPGMTVAAMSNGELGPSPQATLEAAIPQLIDGGTFVVWHRPVNGAGGFVAPVTVGTVWREFAVLRSRR</sequence>
<reference evidence="1" key="2">
    <citation type="submission" date="2015-07" db="EMBL/GenBank/DDBJ databases">
        <title>Plasmids, circular viruses and viroids from rat gut.</title>
        <authorList>
            <person name="Jorgensen T.J."/>
            <person name="Hansen M.A."/>
            <person name="Xu Z."/>
            <person name="Tabak M.A."/>
            <person name="Sorensen S.J."/>
            <person name="Hansen L.H."/>
        </authorList>
    </citation>
    <scope>NUCLEOTIDE SEQUENCE</scope>
    <source>
        <strain evidence="1">RGFK1548</strain>
    </source>
</reference>
<proteinExistence type="predicted"/>
<reference evidence="1" key="1">
    <citation type="submission" date="2015-06" db="EMBL/GenBank/DDBJ databases">
        <authorList>
            <person name="Joergensen T."/>
        </authorList>
    </citation>
    <scope>NUCLEOTIDE SEQUENCE</scope>
    <source>
        <strain evidence="1">RGFK1548</strain>
    </source>
</reference>
<accession>A0A0H5Q5X1</accession>